<dbReference type="EMBL" id="CAADRA010001474">
    <property type="protein sequence ID" value="VFT82064.1"/>
    <property type="molecule type" value="Genomic_DNA"/>
</dbReference>
<gene>
    <name evidence="2" type="primary">Aste57867_4976</name>
    <name evidence="1" type="ORF">As57867_004963</name>
    <name evidence="2" type="ORF">ASTE57867_4976</name>
</gene>
<keyword evidence="3" id="KW-1185">Reference proteome</keyword>
<evidence type="ECO:0000313" key="3">
    <source>
        <dbReference type="Proteomes" id="UP000332933"/>
    </source>
</evidence>
<protein>
    <submittedName>
        <fullName evidence="2">Aste57867_4976 protein</fullName>
    </submittedName>
</protein>
<proteinExistence type="predicted"/>
<organism evidence="2 3">
    <name type="scientific">Aphanomyces stellatus</name>
    <dbReference type="NCBI Taxonomy" id="120398"/>
    <lineage>
        <taxon>Eukaryota</taxon>
        <taxon>Sar</taxon>
        <taxon>Stramenopiles</taxon>
        <taxon>Oomycota</taxon>
        <taxon>Saprolegniomycetes</taxon>
        <taxon>Saprolegniales</taxon>
        <taxon>Verrucalvaceae</taxon>
        <taxon>Aphanomyces</taxon>
    </lineage>
</organism>
<reference evidence="2 3" key="1">
    <citation type="submission" date="2019-03" db="EMBL/GenBank/DDBJ databases">
        <authorList>
            <person name="Gaulin E."/>
            <person name="Dumas B."/>
        </authorList>
    </citation>
    <scope>NUCLEOTIDE SEQUENCE [LARGE SCALE GENOMIC DNA]</scope>
    <source>
        <strain evidence="2">CBS 568.67</strain>
    </source>
</reference>
<dbReference type="AlphaFoldDB" id="A0A485KC61"/>
<name>A0A485KC61_9STRA</name>
<sequence length="577" mass="63012">MSLGPMKPQPVDTFIKYLRPASSRQSDSTRAHLIAAPPTWTQGPVLVRDRRCAPRAHATSQLVPPHVIFVDNSGHGRPRLAPQKVKMNFEQMKKPTTASLTKRQESIKPLGGKGAHTVNGSGMAPTAGVQIHVNHDAWRIWTCMTTPCKVGRNDRSKVTQVQRVVVAMQRPLRWMRHCRAYRSHTSWRGAIQYETAQPDGRFRWPFVQVRRPGVLSIDARSFSSRVVVLDEYRMAAASAPPPASPAGPSRRQLAVAALWIQYLLGCFCVVLLCIDVVGNNWELIDYIGDARHFFTPLLDAATVADLEAEYAFPVAAAPSDVSKVGRRMLRASLDAANGLTGATYVLNKGDYVVQDSNYDICGTLALSYPLNATTTLGSAVRLGVVIDSITYIHGNALTRFVGAADTVDTPGACASTLRAMGYEPGRVNTDIRLTTSVVVTSNTSATTANVSMYRIFAKAFSSGCPPASSSAWTRVRSSIPAMGPVASIYVRAFCAAMLVAIAAVSQRTVVWPATETQSWLKWLVNLVSPEQYRKPCHAFELSDICFNSDVIRNEVASCNNVVSTMYPICDAPLAWAW</sequence>
<dbReference type="Proteomes" id="UP000332933">
    <property type="component" value="Unassembled WGS sequence"/>
</dbReference>
<evidence type="ECO:0000313" key="1">
    <source>
        <dbReference type="EMBL" id="KAF0711954.1"/>
    </source>
</evidence>
<accession>A0A485KC61</accession>
<dbReference type="EMBL" id="VJMH01001473">
    <property type="protein sequence ID" value="KAF0711954.1"/>
    <property type="molecule type" value="Genomic_DNA"/>
</dbReference>
<reference evidence="1" key="2">
    <citation type="submission" date="2019-06" db="EMBL/GenBank/DDBJ databases">
        <title>Genomics analysis of Aphanomyces spp. identifies a new class of oomycete effector associated with host adaptation.</title>
        <authorList>
            <person name="Gaulin E."/>
        </authorList>
    </citation>
    <scope>NUCLEOTIDE SEQUENCE</scope>
    <source>
        <strain evidence="1">CBS 578.67</strain>
    </source>
</reference>
<evidence type="ECO:0000313" key="2">
    <source>
        <dbReference type="EMBL" id="VFT82064.1"/>
    </source>
</evidence>